<dbReference type="SUPFAM" id="SSF141868">
    <property type="entry name" value="EAL domain-like"/>
    <property type="match status" value="1"/>
</dbReference>
<dbReference type="PANTHER" id="PTHR33121:SF70">
    <property type="entry name" value="SIGNALING PROTEIN YKOW"/>
    <property type="match status" value="1"/>
</dbReference>
<dbReference type="InterPro" id="IPR001633">
    <property type="entry name" value="EAL_dom"/>
</dbReference>
<dbReference type="InterPro" id="IPR050706">
    <property type="entry name" value="Cyclic-di-GMP_PDE-like"/>
</dbReference>
<reference evidence="2" key="1">
    <citation type="submission" date="2013-08" db="EMBL/GenBank/DDBJ databases">
        <authorList>
            <person name="Mendez C."/>
            <person name="Richter M."/>
            <person name="Ferrer M."/>
            <person name="Sanchez J."/>
        </authorList>
    </citation>
    <scope>NUCLEOTIDE SEQUENCE</scope>
</reference>
<sequence length="99" mass="10863">MVPGQFLPALGETDLDALFRQGLVQGLGHVRRWRDEKLDINLSINLAPSSLAHPDCARWIEEALREAQVSPRHLTLELLESQALEAAAVDEAIARLASA</sequence>
<protein>
    <recommendedName>
        <fullName evidence="1">EAL domain-containing protein</fullName>
    </recommendedName>
</protein>
<dbReference type="AlphaFoldDB" id="T1CAR4"/>
<dbReference type="PROSITE" id="PS50883">
    <property type="entry name" value="EAL"/>
    <property type="match status" value="1"/>
</dbReference>
<name>T1CAR4_9ZZZZ</name>
<organism evidence="2">
    <name type="scientific">mine drainage metagenome</name>
    <dbReference type="NCBI Taxonomy" id="410659"/>
    <lineage>
        <taxon>unclassified sequences</taxon>
        <taxon>metagenomes</taxon>
        <taxon>ecological metagenomes</taxon>
    </lineage>
</organism>
<evidence type="ECO:0000259" key="1">
    <source>
        <dbReference type="PROSITE" id="PS50883"/>
    </source>
</evidence>
<dbReference type="Gene3D" id="3.20.20.450">
    <property type="entry name" value="EAL domain"/>
    <property type="match status" value="1"/>
</dbReference>
<dbReference type="GO" id="GO:0071111">
    <property type="term" value="F:cyclic-guanylate-specific phosphodiesterase activity"/>
    <property type="evidence" value="ECO:0007669"/>
    <property type="project" value="InterPro"/>
</dbReference>
<gene>
    <name evidence="2" type="ORF">B1A_09435</name>
</gene>
<dbReference type="PANTHER" id="PTHR33121">
    <property type="entry name" value="CYCLIC DI-GMP PHOSPHODIESTERASE PDEF"/>
    <property type="match status" value="1"/>
</dbReference>
<dbReference type="Pfam" id="PF00563">
    <property type="entry name" value="EAL"/>
    <property type="match status" value="1"/>
</dbReference>
<proteinExistence type="predicted"/>
<dbReference type="InterPro" id="IPR035919">
    <property type="entry name" value="EAL_sf"/>
</dbReference>
<feature type="domain" description="EAL" evidence="1">
    <location>
        <begin position="1"/>
        <end position="99"/>
    </location>
</feature>
<evidence type="ECO:0000313" key="2">
    <source>
        <dbReference type="EMBL" id="EQD62719.1"/>
    </source>
</evidence>
<reference evidence="2" key="2">
    <citation type="journal article" date="2014" name="ISME J.">
        <title>Microbial stratification in low pH oxic and suboxic macroscopic growths along an acid mine drainage.</title>
        <authorList>
            <person name="Mendez-Garcia C."/>
            <person name="Mesa V."/>
            <person name="Sprenger R.R."/>
            <person name="Richter M."/>
            <person name="Diez M.S."/>
            <person name="Solano J."/>
            <person name="Bargiela R."/>
            <person name="Golyshina O.V."/>
            <person name="Manteca A."/>
            <person name="Ramos J.L."/>
            <person name="Gallego J.R."/>
            <person name="Llorente I."/>
            <person name="Martins Dos Santos V.A."/>
            <person name="Jensen O.N."/>
            <person name="Pelaez A.I."/>
            <person name="Sanchez J."/>
            <person name="Ferrer M."/>
        </authorList>
    </citation>
    <scope>NUCLEOTIDE SEQUENCE</scope>
</reference>
<accession>T1CAR4</accession>
<feature type="non-terminal residue" evidence="2">
    <location>
        <position position="99"/>
    </location>
</feature>
<dbReference type="EMBL" id="AUZX01006727">
    <property type="protein sequence ID" value="EQD62719.1"/>
    <property type="molecule type" value="Genomic_DNA"/>
</dbReference>
<comment type="caution">
    <text evidence="2">The sequence shown here is derived from an EMBL/GenBank/DDBJ whole genome shotgun (WGS) entry which is preliminary data.</text>
</comment>